<evidence type="ECO:0000313" key="12">
    <source>
        <dbReference type="Proteomes" id="UP000594262"/>
    </source>
</evidence>
<feature type="signal peptide" evidence="9">
    <location>
        <begin position="1"/>
        <end position="21"/>
    </location>
</feature>
<keyword evidence="3 8" id="KW-0812">Transmembrane</keyword>
<feature type="transmembrane region" description="Helical" evidence="8">
    <location>
        <begin position="183"/>
        <end position="200"/>
    </location>
</feature>
<evidence type="ECO:0000256" key="6">
    <source>
        <dbReference type="ARBA" id="ARBA00023136"/>
    </source>
</evidence>
<dbReference type="PANTHER" id="PTHR11537:SF254">
    <property type="entry name" value="POTASSIUM VOLTAGE-GATED CHANNEL PROTEIN SHAB"/>
    <property type="match status" value="1"/>
</dbReference>
<keyword evidence="9" id="KW-0732">Signal</keyword>
<dbReference type="SUPFAM" id="SSF53850">
    <property type="entry name" value="Periplasmic binding protein-like II"/>
    <property type="match status" value="1"/>
</dbReference>
<feature type="transmembrane region" description="Helical" evidence="8">
    <location>
        <begin position="244"/>
        <end position="268"/>
    </location>
</feature>
<dbReference type="GO" id="GO:0005249">
    <property type="term" value="F:voltage-gated potassium channel activity"/>
    <property type="evidence" value="ECO:0007669"/>
    <property type="project" value="InterPro"/>
</dbReference>
<keyword evidence="7" id="KW-0407">Ion channel</keyword>
<dbReference type="Gene3D" id="3.40.190.10">
    <property type="entry name" value="Periplasmic binding protein-like II"/>
    <property type="match status" value="1"/>
</dbReference>
<keyword evidence="2" id="KW-0813">Transport</keyword>
<evidence type="ECO:0000256" key="1">
    <source>
        <dbReference type="ARBA" id="ARBA00004141"/>
    </source>
</evidence>
<dbReference type="AlphaFoldDB" id="A0A7M5XCV8"/>
<dbReference type="Gene3D" id="1.10.287.70">
    <property type="match status" value="1"/>
</dbReference>
<keyword evidence="6 8" id="KW-0472">Membrane</keyword>
<reference evidence="11" key="1">
    <citation type="submission" date="2021-01" db="UniProtKB">
        <authorList>
            <consortium name="EnsemblMetazoa"/>
        </authorList>
    </citation>
    <scope>IDENTIFICATION</scope>
</reference>
<dbReference type="PANTHER" id="PTHR11537">
    <property type="entry name" value="VOLTAGE-GATED POTASSIUM CHANNEL"/>
    <property type="match status" value="1"/>
</dbReference>
<feature type="transmembrane region" description="Helical" evidence="8">
    <location>
        <begin position="412"/>
        <end position="433"/>
    </location>
</feature>
<dbReference type="InterPro" id="IPR028325">
    <property type="entry name" value="VG_K_chnl"/>
</dbReference>
<evidence type="ECO:0000313" key="11">
    <source>
        <dbReference type="EnsemblMetazoa" id="CLYHEMP020646.1"/>
    </source>
</evidence>
<dbReference type="GO" id="GO:0008076">
    <property type="term" value="C:voltage-gated potassium channel complex"/>
    <property type="evidence" value="ECO:0007669"/>
    <property type="project" value="InterPro"/>
</dbReference>
<evidence type="ECO:0000256" key="2">
    <source>
        <dbReference type="ARBA" id="ARBA00022448"/>
    </source>
</evidence>
<evidence type="ECO:0000256" key="3">
    <source>
        <dbReference type="ARBA" id="ARBA00022692"/>
    </source>
</evidence>
<feature type="chain" id="PRO_5029776264" description="Potassium channel domain-containing protein" evidence="9">
    <location>
        <begin position="22"/>
        <end position="447"/>
    </location>
</feature>
<protein>
    <recommendedName>
        <fullName evidence="10">Potassium channel domain-containing protein</fullName>
    </recommendedName>
</protein>
<dbReference type="SUPFAM" id="SSF81324">
    <property type="entry name" value="Voltage-gated potassium channels"/>
    <property type="match status" value="1"/>
</dbReference>
<evidence type="ECO:0000256" key="4">
    <source>
        <dbReference type="ARBA" id="ARBA00022989"/>
    </source>
</evidence>
<sequence length="447" mass="51554">MGRFYEIYFLIVFLHFRLTSTAQAPLIQFFYWNVDPFFHLTQYNDTHGSLFESFQLAELHCRRRSYNKANNCDADDKYGSTRKFIEYVKVAVGHRKFLEAIFSPNRLSKVNTSEYRGDCDQPLLQIWGVIFMDKSEEWIDLRLKNLTLFKYTTSEKLALVAKRSSILLTNKILTGISNCTEPIFLSVFMAFIFGTLFWFAEHRENDDVSEYFLTGIQDAAWCCFVSMTTIGYGDVLAKSVIGKFVMWIWITIGLLFIAVICGNVFVAVDNPPDFHAKRITVISNTIAEKYARHNLNAKVIQVGTYREMFSLISDSKADAALMNSDVYSVYQGFSDRDLMLNEKLNCVTEFEVNQPILLAFQDISLMSPEAKELFQCMTGEQNKRLIFDFPIMQNPTQSRVDVVYNGRLNVEYFLYLFLVTLILFIICTIYAFFLGKISISSNCSRSG</sequence>
<proteinExistence type="predicted"/>
<dbReference type="EnsemblMetazoa" id="CLYHEMT020646.1">
    <property type="protein sequence ID" value="CLYHEMP020646.1"/>
    <property type="gene ID" value="CLYHEMG020646"/>
</dbReference>
<feature type="transmembrane region" description="Helical" evidence="8">
    <location>
        <begin position="212"/>
        <end position="232"/>
    </location>
</feature>
<keyword evidence="5" id="KW-0406">Ion transport</keyword>
<evidence type="ECO:0000256" key="7">
    <source>
        <dbReference type="ARBA" id="ARBA00023303"/>
    </source>
</evidence>
<name>A0A7M5XCV8_9CNID</name>
<keyword evidence="12" id="KW-1185">Reference proteome</keyword>
<feature type="domain" description="Potassium channel" evidence="10">
    <location>
        <begin position="188"/>
        <end position="266"/>
    </location>
</feature>
<evidence type="ECO:0000256" key="8">
    <source>
        <dbReference type="SAM" id="Phobius"/>
    </source>
</evidence>
<dbReference type="GO" id="GO:0001508">
    <property type="term" value="P:action potential"/>
    <property type="evidence" value="ECO:0007669"/>
    <property type="project" value="TreeGrafter"/>
</dbReference>
<dbReference type="InterPro" id="IPR013099">
    <property type="entry name" value="K_chnl_dom"/>
</dbReference>
<keyword evidence="4 8" id="KW-1133">Transmembrane helix</keyword>
<evidence type="ECO:0000259" key="10">
    <source>
        <dbReference type="Pfam" id="PF07885"/>
    </source>
</evidence>
<accession>A0A7M5XCV8</accession>
<dbReference type="Pfam" id="PF07885">
    <property type="entry name" value="Ion_trans_2"/>
    <property type="match status" value="1"/>
</dbReference>
<evidence type="ECO:0000256" key="9">
    <source>
        <dbReference type="SAM" id="SignalP"/>
    </source>
</evidence>
<evidence type="ECO:0000256" key="5">
    <source>
        <dbReference type="ARBA" id="ARBA00023065"/>
    </source>
</evidence>
<organism evidence="11 12">
    <name type="scientific">Clytia hemisphaerica</name>
    <dbReference type="NCBI Taxonomy" id="252671"/>
    <lineage>
        <taxon>Eukaryota</taxon>
        <taxon>Metazoa</taxon>
        <taxon>Cnidaria</taxon>
        <taxon>Hydrozoa</taxon>
        <taxon>Hydroidolina</taxon>
        <taxon>Leptothecata</taxon>
        <taxon>Obeliida</taxon>
        <taxon>Clytiidae</taxon>
        <taxon>Clytia</taxon>
    </lineage>
</organism>
<dbReference type="OrthoDB" id="415460at2759"/>
<comment type="subcellular location">
    <subcellularLocation>
        <location evidence="1">Membrane</location>
        <topology evidence="1">Multi-pass membrane protein</topology>
    </subcellularLocation>
</comment>
<dbReference type="Proteomes" id="UP000594262">
    <property type="component" value="Unplaced"/>
</dbReference>